<dbReference type="AlphaFoldDB" id="A0ABC9WMK0"/>
<name>A0ABC9WMK0_GRUJA</name>
<reference evidence="1 2" key="1">
    <citation type="submission" date="2024-06" db="EMBL/GenBank/DDBJ databases">
        <title>The draft genome of Grus japonensis, version 3.</title>
        <authorList>
            <person name="Nabeshima K."/>
            <person name="Suzuki S."/>
            <person name="Onuma M."/>
        </authorList>
    </citation>
    <scope>NUCLEOTIDE SEQUENCE [LARGE SCALE GENOMIC DNA]</scope>
    <source>
        <strain evidence="1 2">451A</strain>
    </source>
</reference>
<dbReference type="PANTHER" id="PTHR33332">
    <property type="entry name" value="REVERSE TRANSCRIPTASE DOMAIN-CONTAINING PROTEIN"/>
    <property type="match status" value="1"/>
</dbReference>
<organism evidence="1 2">
    <name type="scientific">Grus japonensis</name>
    <name type="common">Japanese crane</name>
    <name type="synonym">Red-crowned crane</name>
    <dbReference type="NCBI Taxonomy" id="30415"/>
    <lineage>
        <taxon>Eukaryota</taxon>
        <taxon>Metazoa</taxon>
        <taxon>Chordata</taxon>
        <taxon>Craniata</taxon>
        <taxon>Vertebrata</taxon>
        <taxon>Euteleostomi</taxon>
        <taxon>Archelosauria</taxon>
        <taxon>Archosauria</taxon>
        <taxon>Dinosauria</taxon>
        <taxon>Saurischia</taxon>
        <taxon>Theropoda</taxon>
        <taxon>Coelurosauria</taxon>
        <taxon>Aves</taxon>
        <taxon>Neognathae</taxon>
        <taxon>Neoaves</taxon>
        <taxon>Gruiformes</taxon>
        <taxon>Gruidae</taxon>
        <taxon>Grus</taxon>
    </lineage>
</organism>
<proteinExistence type="predicted"/>
<evidence type="ECO:0000313" key="1">
    <source>
        <dbReference type="EMBL" id="GAB0186701.1"/>
    </source>
</evidence>
<dbReference type="Proteomes" id="UP001623348">
    <property type="component" value="Unassembled WGS sequence"/>
</dbReference>
<evidence type="ECO:0000313" key="2">
    <source>
        <dbReference type="Proteomes" id="UP001623348"/>
    </source>
</evidence>
<keyword evidence="2" id="KW-1185">Reference proteome</keyword>
<gene>
    <name evidence="1" type="ORF">GRJ2_001135400</name>
</gene>
<accession>A0ABC9WMK0</accession>
<dbReference type="EMBL" id="BAAFJT010000003">
    <property type="protein sequence ID" value="GAB0186701.1"/>
    <property type="molecule type" value="Genomic_DNA"/>
</dbReference>
<comment type="caution">
    <text evidence="1">The sequence shown here is derived from an EMBL/GenBank/DDBJ whole genome shotgun (WGS) entry which is preliminary data.</text>
</comment>
<protein>
    <submittedName>
        <fullName evidence="1">Uncharacterized protein</fullName>
    </submittedName>
</protein>
<sequence>MRNYRAGNHWVAWRVDQCWWQLSTGEASVQAKPQMSPAAQKANCVLGCIKRGVTSRSREVILPLYSTLVRPHLEYCVQLWGPQYRRDMELLERVQRRPQS</sequence>